<dbReference type="InterPro" id="IPR036259">
    <property type="entry name" value="MFS_trans_sf"/>
</dbReference>
<comment type="similarity">
    <text evidence="1">Belongs to the glycosyl hydrolase 2 family.</text>
</comment>
<dbReference type="STRING" id="1125699.HMPREF9194_02162"/>
<dbReference type="HOGENOM" id="CLU_292025_0_0_12"/>
<evidence type="ECO:0000313" key="10">
    <source>
        <dbReference type="Proteomes" id="UP000014541"/>
    </source>
</evidence>
<dbReference type="Gene3D" id="2.60.120.260">
    <property type="entry name" value="Galactose-binding domain-like"/>
    <property type="match status" value="1"/>
</dbReference>
<dbReference type="Gene3D" id="3.20.20.80">
    <property type="entry name" value="Glycosidases"/>
    <property type="match status" value="1"/>
</dbReference>
<dbReference type="Proteomes" id="UP000014541">
    <property type="component" value="Unassembled WGS sequence"/>
</dbReference>
<keyword evidence="10" id="KW-1185">Reference proteome</keyword>
<dbReference type="InterPro" id="IPR013783">
    <property type="entry name" value="Ig-like_fold"/>
</dbReference>
<evidence type="ECO:0000256" key="7">
    <source>
        <dbReference type="SAM" id="Phobius"/>
    </source>
</evidence>
<dbReference type="InterPro" id="IPR017853">
    <property type="entry name" value="GH"/>
</dbReference>
<dbReference type="SUPFAM" id="SSF51445">
    <property type="entry name" value="(Trans)glycosidases"/>
    <property type="match status" value="1"/>
</dbReference>
<sequence length="1044" mass="117359">MKKNESGMNQVRFWLLMWMLGLAGQFCWNIENQWFNTFVYAKIAKDSSIVTLMVITSALVTTFSTFLFGTLSDRLGTRRRFVSFGYIVWGLCTILFGFTEFIGKGAVGVGARVSMWAAVMVILADDVMSFFGSMGNDSGYNAWSNDMTDDKNRGQVGAVLAVQPIIGTIVGTVLGGFLIGSENNYQRLFWSMGLFVIAVGIFSLFFLKDSPSLKPHREGSLAAQFCSVFKIKGFFAQTELVLACVTTACFFIPFNIYFVHMGNWMIYRMGFSADSMGLIQGLSLLAASLSAIPAARLINKNRTPRVAAFAVAVNIIGLWVLTLFIRPDTVNTQSVFSAQNAPLFFAVFSAGMGLVLITQTMTMWVKQLYPEQSRGQFEGIRILFFVLTPMIIGTIIGNIIIKNGAGSIVNEYGITENIPVESIYMWAAILVTGAFIPLFFAAKHYYKRVNNKDIHPLLTVWGEKLNKECPLNDYPRPQLERKQWQCLNGAWQYAISDGKEIPQNWDGEILVPFSPECVLSGVQRKLMPGQTLWYRRTVRFDKMPARDERLLLHFGAADQHCTVYVGGKIAGSHSGGYWPFYFDITGLINEGENEIIASVTDDTNLGDEAYGKQTLNRGKIWYTGQSGLWQTVWCETVPENHVKNVRINPDLKKGEVEFTVIFDGTHAQDGKVTVFDGDVVVAEAPLLNNSARIRLPENFKSWSPDSPFLYTAQISAGKDSVRTYFGMREFGIIKGKSGPVLSLNGKPIFHHGLLDQGYWSDGMYTAPSDEAMIWDIERIKALGFNMLRKHIKIEPLRWYYHCDRLGVLVWQDFVSGGGPYKPFVVQYAPWIGLKYSDGPKRYKLMGRKSEQGRKNFLRDAERTVNHLYNCVSLAVWVPFNEGWGQFDAADMAAKVRSWDSSRAIDHASGYFDRKAGDFHSYHIYFKPFSPKSDSEKRVLALTEFGGYSLPSEGHMVSPVLYGYKMFSDKKTLNENILKLYKNDVLRNMSKGLSAAVYTQVSDVEDEINGLFTYDRKEIKADASVMKQIADMLNKAFGEHSARAD</sequence>
<evidence type="ECO:0000256" key="5">
    <source>
        <dbReference type="ARBA" id="ARBA00023136"/>
    </source>
</evidence>
<dbReference type="Pfam" id="PF07690">
    <property type="entry name" value="MFS_1"/>
    <property type="match status" value="1"/>
</dbReference>
<feature type="transmembrane region" description="Helical" evidence="7">
    <location>
        <begin position="115"/>
        <end position="135"/>
    </location>
</feature>
<dbReference type="RefSeq" id="WP_016526416.1">
    <property type="nucleotide sequence ID" value="NZ_KE332518.1"/>
</dbReference>
<feature type="transmembrane region" description="Helical" evidence="7">
    <location>
        <begin position="423"/>
        <end position="442"/>
    </location>
</feature>
<evidence type="ECO:0000256" key="4">
    <source>
        <dbReference type="ARBA" id="ARBA00022989"/>
    </source>
</evidence>
<accession>S3KHT0</accession>
<dbReference type="AlphaFoldDB" id="S3KHT0"/>
<dbReference type="InterPro" id="IPR006103">
    <property type="entry name" value="Glyco_hydro_2_cat"/>
</dbReference>
<dbReference type="PANTHER" id="PTHR42732:SF2">
    <property type="entry name" value="BETA-MANNOSIDASE"/>
    <property type="match status" value="1"/>
</dbReference>
<feature type="transmembrane region" description="Helical" evidence="7">
    <location>
        <begin position="12"/>
        <end position="28"/>
    </location>
</feature>
<evidence type="ECO:0000259" key="8">
    <source>
        <dbReference type="PROSITE" id="PS50850"/>
    </source>
</evidence>
<feature type="transmembrane region" description="Helical" evidence="7">
    <location>
        <begin position="306"/>
        <end position="325"/>
    </location>
</feature>
<keyword evidence="6" id="KW-0326">Glycosidase</keyword>
<feature type="transmembrane region" description="Helical" evidence="7">
    <location>
        <begin position="187"/>
        <end position="207"/>
    </location>
</feature>
<dbReference type="Pfam" id="PF02836">
    <property type="entry name" value="Glyco_hydro_2_C"/>
    <property type="match status" value="1"/>
</dbReference>
<dbReference type="InterPro" id="IPR006102">
    <property type="entry name" value="Ig-like_GH2"/>
</dbReference>
<reference evidence="9 10" key="1">
    <citation type="submission" date="2013-04" db="EMBL/GenBank/DDBJ databases">
        <title>The Genome Sequence of Treponema maltophilum ATCC 51939.</title>
        <authorList>
            <consortium name="The Broad Institute Genomics Platform"/>
            <person name="Earl A."/>
            <person name="Ward D."/>
            <person name="Feldgarden M."/>
            <person name="Gevers D."/>
            <person name="Leonetti C."/>
            <person name="Blanton J.M."/>
            <person name="Dewhirst F.E."/>
            <person name="Izard J."/>
            <person name="Walker B."/>
            <person name="Young S."/>
            <person name="Zeng Q."/>
            <person name="Gargeya S."/>
            <person name="Fitzgerald M."/>
            <person name="Haas B."/>
            <person name="Abouelleil A."/>
            <person name="Allen A.W."/>
            <person name="Alvarado L."/>
            <person name="Arachchi H.M."/>
            <person name="Berlin A.M."/>
            <person name="Chapman S.B."/>
            <person name="Gainer-Dewar J."/>
            <person name="Goldberg J."/>
            <person name="Griggs A."/>
            <person name="Gujja S."/>
            <person name="Hansen M."/>
            <person name="Howarth C."/>
            <person name="Imamovic A."/>
            <person name="Ireland A."/>
            <person name="Larimer J."/>
            <person name="McCowan C."/>
            <person name="Murphy C."/>
            <person name="Pearson M."/>
            <person name="Poon T.W."/>
            <person name="Priest M."/>
            <person name="Roberts A."/>
            <person name="Saif S."/>
            <person name="Shea T."/>
            <person name="Sisk P."/>
            <person name="Sykes S."/>
            <person name="Wortman J."/>
            <person name="Nusbaum C."/>
            <person name="Birren B."/>
        </authorList>
    </citation>
    <scope>NUCLEOTIDE SEQUENCE [LARGE SCALE GENOMIC DNA]</scope>
    <source>
        <strain evidence="9 10">ATCC 51939</strain>
    </source>
</reference>
<keyword evidence="5 7" id="KW-0472">Membrane</keyword>
<dbReference type="Pfam" id="PF00703">
    <property type="entry name" value="Glyco_hydro_2"/>
    <property type="match status" value="1"/>
</dbReference>
<gene>
    <name evidence="9" type="ORF">HMPREF9194_02162</name>
</gene>
<organism evidence="9 10">
    <name type="scientific">Treponema maltophilum ATCC 51939</name>
    <dbReference type="NCBI Taxonomy" id="1125699"/>
    <lineage>
        <taxon>Bacteria</taxon>
        <taxon>Pseudomonadati</taxon>
        <taxon>Spirochaetota</taxon>
        <taxon>Spirochaetia</taxon>
        <taxon>Spirochaetales</taxon>
        <taxon>Treponemataceae</taxon>
        <taxon>Treponema</taxon>
    </lineage>
</organism>
<comment type="caution">
    <text evidence="9">The sequence shown here is derived from an EMBL/GenBank/DDBJ whole genome shotgun (WGS) entry which is preliminary data.</text>
</comment>
<dbReference type="InterPro" id="IPR011701">
    <property type="entry name" value="MFS"/>
</dbReference>
<feature type="transmembrane region" description="Helical" evidence="7">
    <location>
        <begin position="278"/>
        <end position="299"/>
    </location>
</feature>
<dbReference type="eggNOG" id="COG3250">
    <property type="taxonomic scope" value="Bacteria"/>
</dbReference>
<evidence type="ECO:0000256" key="6">
    <source>
        <dbReference type="ARBA" id="ARBA00023295"/>
    </source>
</evidence>
<dbReference type="PROSITE" id="PS50850">
    <property type="entry name" value="MFS"/>
    <property type="match status" value="1"/>
</dbReference>
<feature type="transmembrane region" description="Helical" evidence="7">
    <location>
        <begin position="341"/>
        <end position="361"/>
    </location>
</feature>
<dbReference type="GO" id="GO:0005975">
    <property type="term" value="P:carbohydrate metabolic process"/>
    <property type="evidence" value="ECO:0007669"/>
    <property type="project" value="InterPro"/>
</dbReference>
<feature type="transmembrane region" description="Helical" evidence="7">
    <location>
        <begin position="48"/>
        <end position="69"/>
    </location>
</feature>
<keyword evidence="3" id="KW-0378">Hydrolase</keyword>
<dbReference type="GO" id="GO:0004553">
    <property type="term" value="F:hydrolase activity, hydrolyzing O-glycosyl compounds"/>
    <property type="evidence" value="ECO:0007669"/>
    <property type="project" value="InterPro"/>
</dbReference>
<dbReference type="eggNOG" id="COG2211">
    <property type="taxonomic scope" value="Bacteria"/>
</dbReference>
<proteinExistence type="inferred from homology"/>
<dbReference type="SUPFAM" id="SSF49303">
    <property type="entry name" value="beta-Galactosidase/glucuronidase domain"/>
    <property type="match status" value="1"/>
</dbReference>
<keyword evidence="4 7" id="KW-1133">Transmembrane helix</keyword>
<evidence type="ECO:0000313" key="9">
    <source>
        <dbReference type="EMBL" id="EPF31807.1"/>
    </source>
</evidence>
<feature type="transmembrane region" description="Helical" evidence="7">
    <location>
        <begin position="156"/>
        <end position="181"/>
    </location>
</feature>
<dbReference type="InterPro" id="IPR008979">
    <property type="entry name" value="Galactose-bd-like_sf"/>
</dbReference>
<dbReference type="SUPFAM" id="SSF49785">
    <property type="entry name" value="Galactose-binding domain-like"/>
    <property type="match status" value="1"/>
</dbReference>
<feature type="transmembrane region" description="Helical" evidence="7">
    <location>
        <begin position="240"/>
        <end position="258"/>
    </location>
</feature>
<evidence type="ECO:0000256" key="3">
    <source>
        <dbReference type="ARBA" id="ARBA00022801"/>
    </source>
</evidence>
<keyword evidence="2 7" id="KW-0812">Transmembrane</keyword>
<dbReference type="Pfam" id="PF02837">
    <property type="entry name" value="Glyco_hydro_2_N"/>
    <property type="match status" value="1"/>
</dbReference>
<dbReference type="Gene3D" id="1.20.1250.20">
    <property type="entry name" value="MFS general substrate transporter like domains"/>
    <property type="match status" value="2"/>
</dbReference>
<dbReference type="EMBL" id="ATFF01000006">
    <property type="protein sequence ID" value="EPF31807.1"/>
    <property type="molecule type" value="Genomic_DNA"/>
</dbReference>
<feature type="transmembrane region" description="Helical" evidence="7">
    <location>
        <begin position="81"/>
        <end position="103"/>
    </location>
</feature>
<dbReference type="SUPFAM" id="SSF103473">
    <property type="entry name" value="MFS general substrate transporter"/>
    <property type="match status" value="1"/>
</dbReference>
<dbReference type="Gene3D" id="2.60.40.10">
    <property type="entry name" value="Immunoglobulins"/>
    <property type="match status" value="1"/>
</dbReference>
<dbReference type="PATRIC" id="fig|1125699.3.peg.2182"/>
<dbReference type="InterPro" id="IPR051913">
    <property type="entry name" value="GH2_Domain-Containing"/>
</dbReference>
<dbReference type="InterPro" id="IPR006104">
    <property type="entry name" value="Glyco_hydro_2_N"/>
</dbReference>
<dbReference type="OrthoDB" id="9801077at2"/>
<dbReference type="GO" id="GO:0022857">
    <property type="term" value="F:transmembrane transporter activity"/>
    <property type="evidence" value="ECO:0007669"/>
    <property type="project" value="InterPro"/>
</dbReference>
<feature type="transmembrane region" description="Helical" evidence="7">
    <location>
        <begin position="382"/>
        <end position="401"/>
    </location>
</feature>
<name>S3KHT0_TREMA</name>
<protein>
    <recommendedName>
        <fullName evidence="8">Major facilitator superfamily (MFS) profile domain-containing protein</fullName>
    </recommendedName>
</protein>
<evidence type="ECO:0000256" key="1">
    <source>
        <dbReference type="ARBA" id="ARBA00007401"/>
    </source>
</evidence>
<dbReference type="InterPro" id="IPR020846">
    <property type="entry name" value="MFS_dom"/>
</dbReference>
<dbReference type="InterPro" id="IPR036156">
    <property type="entry name" value="Beta-gal/glucu_dom_sf"/>
</dbReference>
<dbReference type="PANTHER" id="PTHR42732">
    <property type="entry name" value="BETA-GALACTOSIDASE"/>
    <property type="match status" value="1"/>
</dbReference>
<evidence type="ECO:0000256" key="2">
    <source>
        <dbReference type="ARBA" id="ARBA00022692"/>
    </source>
</evidence>
<feature type="domain" description="Major facilitator superfamily (MFS) profile" evidence="8">
    <location>
        <begin position="1"/>
        <end position="445"/>
    </location>
</feature>